<accession>A0A653L6I2</accession>
<evidence type="ECO:0000313" key="14">
    <source>
        <dbReference type="EMBL" id="PTH80871.1"/>
    </source>
</evidence>
<dbReference type="EMBL" id="JANLFC010000040">
    <property type="protein sequence ID" value="MCR4449332.1"/>
    <property type="molecule type" value="Genomic_DNA"/>
</dbReference>
<dbReference type="Proteomes" id="UP000076809">
    <property type="component" value="Chromosome"/>
</dbReference>
<evidence type="ECO:0000313" key="12">
    <source>
        <dbReference type="EMBL" id="BBR41051.1"/>
    </source>
</evidence>
<accession>A0A0T6QV74</accession>
<dbReference type="EMBL" id="AP022038">
    <property type="protein sequence ID" value="BBR41051.1"/>
    <property type="molecule type" value="Genomic_DNA"/>
</dbReference>
<keyword evidence="23" id="KW-1185">Reference proteome</keyword>
<dbReference type="InterPro" id="IPR003646">
    <property type="entry name" value="SH3-like_bac-type"/>
</dbReference>
<evidence type="ECO:0000313" key="25">
    <source>
        <dbReference type="Proteomes" id="UP000515442"/>
    </source>
</evidence>
<evidence type="ECO:0000259" key="9">
    <source>
        <dbReference type="PROSITE" id="PS51781"/>
    </source>
</evidence>
<reference evidence="16" key="6">
    <citation type="journal article" date="2019" name="PLoS ONE">
        <title>Identification and characterization of putative Aeromonas spp. T3SS effectors.</title>
        <authorList>
            <person name="Rangel L.T."/>
            <person name="Marden J."/>
            <person name="Colston S."/>
            <person name="Setubal J.C."/>
            <person name="Graf J."/>
            <person name="Gogarten J.P."/>
        </authorList>
    </citation>
    <scope>NUCLEOTIDE SEQUENCE</scope>
    <source>
        <strain evidence="16">BAQ071013-135</strain>
    </source>
</reference>
<evidence type="ECO:0000313" key="17">
    <source>
        <dbReference type="EMBL" id="TYD43834.1"/>
    </source>
</evidence>
<evidence type="ECO:0000313" key="10">
    <source>
        <dbReference type="EMBL" id="ANB54211.1"/>
    </source>
</evidence>
<sequence>MRALLGILICLCAQQALADTRYVSDNIFTYIHNGPGTQYRILGSVKAGEPLEVKAVNSEAGFTQVVDGRGREGWIKNSELQSQISLRERLPQVEKERDELKDRLQNLNGDNEKRFTEKDGQIAAQSKEIAALKAQLVSQGEEMSNLKEQNDALTQSYDNQEHDMQMDWFIRGGAMVGAGILLGILLPMLPRRRSRGDRWMN</sequence>
<evidence type="ECO:0000313" key="23">
    <source>
        <dbReference type="Proteomes" id="UP000323129"/>
    </source>
</evidence>
<proteinExistence type="predicted"/>
<evidence type="ECO:0000313" key="19">
    <source>
        <dbReference type="Proteomes" id="UP000076809"/>
    </source>
</evidence>
<gene>
    <name evidence="18" type="ORF">AERO8C_40053</name>
    <name evidence="16" type="ORF">CF123_05130</name>
    <name evidence="17" type="ORF">CJF24_12995</name>
    <name evidence="14" type="ORF">DAA48_11955</name>
    <name evidence="15" type="ORF">E8Q35_14215</name>
    <name evidence="11" type="ORF">EFI48_04345</name>
    <name evidence="13" type="ORF">NS965_13170</name>
    <name evidence="10" type="ORF">WM43_16890</name>
    <name evidence="12" type="ORF">WP3W19E03_35760</name>
</gene>
<evidence type="ECO:0000313" key="15">
    <source>
        <dbReference type="EMBL" id="THJ44603.1"/>
    </source>
</evidence>
<reference evidence="16" key="3">
    <citation type="submission" date="2017-10" db="EMBL/GenBank/DDBJ databases">
        <authorList>
            <person name="Colston S.M."/>
            <person name="Graf J."/>
        </authorList>
    </citation>
    <scope>NUCLEOTIDE SEQUENCE</scope>
    <source>
        <strain evidence="16">BAQ071013-135</strain>
    </source>
</reference>
<dbReference type="GeneID" id="60845102"/>
<dbReference type="EMBL" id="NQMC01000035">
    <property type="protein sequence ID" value="TYD43834.1"/>
    <property type="molecule type" value="Genomic_DNA"/>
</dbReference>
<reference evidence="11 21" key="5">
    <citation type="submission" date="2018-11" db="EMBL/GenBank/DDBJ databases">
        <title>Complete genome sequence of multidrug-resistant Aeromonas veronii strain MS-18-37.</title>
        <authorList>
            <person name="Abdelhamed H."/>
            <person name="Lawrence M."/>
            <person name="Waldbieser G."/>
        </authorList>
    </citation>
    <scope>NUCLEOTIDE SEQUENCE [LARGE SCALE GENOMIC DNA]</scope>
    <source>
        <strain evidence="11 21">MS-18-37</strain>
    </source>
</reference>
<evidence type="ECO:0000313" key="11">
    <source>
        <dbReference type="EMBL" id="AYV36125.1"/>
    </source>
</evidence>
<evidence type="ECO:0000313" key="20">
    <source>
        <dbReference type="Proteomes" id="UP000241986"/>
    </source>
</evidence>
<feature type="chain" id="PRO_5015044659" evidence="8">
    <location>
        <begin position="19"/>
        <end position="201"/>
    </location>
</feature>
<dbReference type="EMBL" id="CP014774">
    <property type="protein sequence ID" value="ANB54211.1"/>
    <property type="molecule type" value="Genomic_DNA"/>
</dbReference>
<dbReference type="GO" id="GO:0016020">
    <property type="term" value="C:membrane"/>
    <property type="evidence" value="ECO:0007669"/>
    <property type="project" value="UniProtKB-SubCell"/>
</dbReference>
<accession>A0A318D8N5</accession>
<dbReference type="RefSeq" id="WP_005335443.1">
    <property type="nucleotide sequence ID" value="NZ_AP022038.1"/>
</dbReference>
<evidence type="ECO:0000313" key="21">
    <source>
        <dbReference type="Proteomes" id="UP000267614"/>
    </source>
</evidence>
<evidence type="ECO:0000256" key="7">
    <source>
        <dbReference type="SAM" id="Phobius"/>
    </source>
</evidence>
<dbReference type="EMBL" id="PDXJ01000006">
    <property type="protein sequence ID" value="TND55840.1"/>
    <property type="molecule type" value="Genomic_DNA"/>
</dbReference>
<dbReference type="EMBL" id="SSUX01000010">
    <property type="protein sequence ID" value="THJ44603.1"/>
    <property type="molecule type" value="Genomic_DNA"/>
</dbReference>
<reference evidence="18 24" key="8">
    <citation type="submission" date="2019-10" db="EMBL/GenBank/DDBJ databases">
        <authorList>
            <person name="Karimi E."/>
        </authorList>
    </citation>
    <scope>NUCLEOTIDE SEQUENCE [LARGE SCALE GENOMIC DNA]</scope>
    <source>
        <strain evidence="18">Aeromonas sp. 8C</strain>
    </source>
</reference>
<reference evidence="12 25" key="9">
    <citation type="submission" date="2019-12" db="EMBL/GenBank/DDBJ databases">
        <title>complete genome sequences of Aeromonas veronii str. WP3-W19-ESBL-03 isolated from wastewater treatment plant effluent.</title>
        <authorList>
            <person name="Sekizuka T."/>
            <person name="Itokawa K."/>
            <person name="Yatsu K."/>
            <person name="Inamine Y."/>
            <person name="Kuroda M."/>
        </authorList>
    </citation>
    <scope>NUCLEOTIDE SEQUENCE [LARGE SCALE GENOMIC DNA]</scope>
    <source>
        <strain evidence="12 25">WP3-W19-ESBL-03</strain>
    </source>
</reference>
<evidence type="ECO:0000256" key="2">
    <source>
        <dbReference type="ARBA" id="ARBA00022692"/>
    </source>
</evidence>
<dbReference type="Proteomes" id="UP000309618">
    <property type="component" value="Unassembled WGS sequence"/>
</dbReference>
<keyword evidence="2 7" id="KW-0812">Transmembrane</keyword>
<evidence type="ECO:0000256" key="5">
    <source>
        <dbReference type="ARBA" id="ARBA00023136"/>
    </source>
</evidence>
<evidence type="ECO:0000256" key="1">
    <source>
        <dbReference type="ARBA" id="ARBA00004167"/>
    </source>
</evidence>
<reference evidence="17 23" key="2">
    <citation type="submission" date="2017-08" db="EMBL/GenBank/DDBJ databases">
        <title>Aeromonas veronii bv sobria strain NS22 whole genome sequencing.</title>
        <authorList>
            <person name="Katharios P."/>
            <person name="Ha V.Q."/>
            <person name="Smyrli M."/>
        </authorList>
    </citation>
    <scope>NUCLEOTIDE SEQUENCE [LARGE SCALE GENOMIC DNA]</scope>
    <source>
        <strain evidence="17 23">NS22</strain>
    </source>
</reference>
<organism evidence="18 24">
    <name type="scientific">Aeromonas veronii</name>
    <dbReference type="NCBI Taxonomy" id="654"/>
    <lineage>
        <taxon>Bacteria</taxon>
        <taxon>Pseudomonadati</taxon>
        <taxon>Pseudomonadota</taxon>
        <taxon>Gammaproteobacteria</taxon>
        <taxon>Aeromonadales</taxon>
        <taxon>Aeromonadaceae</taxon>
        <taxon>Aeromonas</taxon>
    </lineage>
</organism>
<feature type="transmembrane region" description="Helical" evidence="7">
    <location>
        <begin position="168"/>
        <end position="189"/>
    </location>
</feature>
<dbReference type="InterPro" id="IPR016476">
    <property type="entry name" value="SH3_dom_pro"/>
</dbReference>
<evidence type="ECO:0000256" key="4">
    <source>
        <dbReference type="ARBA" id="ARBA00022989"/>
    </source>
</evidence>
<reference evidence="14 20" key="4">
    <citation type="submission" date="2018-03" db="EMBL/GenBank/DDBJ databases">
        <title>Aeromonas veronii whole genome sequencing and analysis.</title>
        <authorList>
            <person name="Xie H."/>
            <person name="Liu T."/>
            <person name="Wang K."/>
        </authorList>
    </citation>
    <scope>NUCLEOTIDE SEQUENCE [LARGE SCALE GENOMIC DNA]</scope>
    <source>
        <strain evidence="14 20">XH.VA.1</strain>
    </source>
</reference>
<dbReference type="Proteomes" id="UP000241986">
    <property type="component" value="Unassembled WGS sequence"/>
</dbReference>
<evidence type="ECO:0000256" key="6">
    <source>
        <dbReference type="SAM" id="Coils"/>
    </source>
</evidence>
<reference evidence="15 22" key="7">
    <citation type="submission" date="2019-04" db="EMBL/GenBank/DDBJ databases">
        <title>Comparative genomics of Aeromonas veronii strains pathogenic to fish.</title>
        <authorList>
            <person name="Cascarano M.C."/>
            <person name="Smyrli M."/>
            <person name="Katharios P."/>
        </authorList>
    </citation>
    <scope>NUCLEOTIDE SEQUENCE [LARGE SCALE GENOMIC DNA]</scope>
    <source>
        <strain evidence="15 22">XU1</strain>
    </source>
</reference>
<dbReference type="EMBL" id="PZKL01000029">
    <property type="protein sequence ID" value="PTH80871.1"/>
    <property type="molecule type" value="Genomic_DNA"/>
</dbReference>
<feature type="domain" description="SH3b" evidence="9">
    <location>
        <begin position="18"/>
        <end position="84"/>
    </location>
</feature>
<dbReference type="OMA" id="HKGREGW"/>
<dbReference type="OrthoDB" id="9790951at2"/>
<dbReference type="Proteomes" id="UP000267614">
    <property type="component" value="Chromosome"/>
</dbReference>
<dbReference type="Proteomes" id="UP000323129">
    <property type="component" value="Unassembled WGS sequence"/>
</dbReference>
<dbReference type="KEGG" id="avo:AMS64_05350"/>
<dbReference type="EMBL" id="CP033604">
    <property type="protein sequence ID" value="AYV36125.1"/>
    <property type="molecule type" value="Genomic_DNA"/>
</dbReference>
<reference evidence="13" key="10">
    <citation type="submission" date="2022-08" db="EMBL/GenBank/DDBJ databases">
        <title>A global survey of hypervirulent Aeromonas hydrophila identified this emerging pathogen in farmed fish in the lower Mekong River basin.</title>
        <authorList>
            <person name="Xu T."/>
            <person name="Rasmussen-Ivey C.R."/>
            <person name="Moen F.S."/>
            <person name="Fernandez Bravo A."/>
            <person name="Lamy B."/>
            <person name="Beaz-Hidalgo R."/>
            <person name="Khan C.D."/>
            <person name="Castro Escarpulli G."/>
            <person name="Yasin I.S.M."/>
            <person name="Figueras M.J."/>
            <person name="Azzam Sayuti M."/>
            <person name="Karim M.M."/>
            <person name="Alam K.M."/>
            <person name="Le T.T.T."/>
            <person name="Thao N.H.P."/>
            <person name="Addo S."/>
            <person name="Duodu S."/>
            <person name="Ali S."/>
            <person name="Mey S."/>
            <person name="Somony T."/>
            <person name="Liles M.R."/>
        </authorList>
    </citation>
    <scope>NUCLEOTIDE SEQUENCE</scope>
    <source>
        <strain evidence="13">0.14</strain>
    </source>
</reference>
<dbReference type="Gene3D" id="2.30.30.40">
    <property type="entry name" value="SH3 Domains"/>
    <property type="match status" value="1"/>
</dbReference>
<feature type="signal peptide" evidence="8">
    <location>
        <begin position="1"/>
        <end position="18"/>
    </location>
</feature>
<comment type="subcellular location">
    <subcellularLocation>
        <location evidence="1">Membrane</location>
        <topology evidence="1">Single-pass membrane protein</topology>
    </subcellularLocation>
</comment>
<dbReference type="Proteomes" id="UP000796104">
    <property type="component" value="Unassembled WGS sequence"/>
</dbReference>
<protein>
    <submittedName>
        <fullName evidence="18">Arylsulfatase</fullName>
    </submittedName>
    <submittedName>
        <fullName evidence="11">TIGR04211 family SH3 domain-containing protein</fullName>
    </submittedName>
</protein>
<keyword evidence="6" id="KW-0175">Coiled coil</keyword>
<evidence type="ECO:0000313" key="18">
    <source>
        <dbReference type="EMBL" id="VXA87002.1"/>
    </source>
</evidence>
<dbReference type="Proteomes" id="UP000515442">
    <property type="component" value="Chromosome"/>
</dbReference>
<evidence type="ECO:0000313" key="22">
    <source>
        <dbReference type="Proteomes" id="UP000309618"/>
    </source>
</evidence>
<keyword evidence="3 8" id="KW-0732">Signal</keyword>
<dbReference type="NCBIfam" id="TIGR04211">
    <property type="entry name" value="SH3_and_anchor"/>
    <property type="match status" value="1"/>
</dbReference>
<dbReference type="PIRSF" id="PIRSF006158">
    <property type="entry name" value="UCP006158_SH3"/>
    <property type="match status" value="1"/>
</dbReference>
<evidence type="ECO:0000256" key="8">
    <source>
        <dbReference type="SAM" id="SignalP"/>
    </source>
</evidence>
<evidence type="ECO:0000313" key="16">
    <source>
        <dbReference type="EMBL" id="TND55840.1"/>
    </source>
</evidence>
<dbReference type="EMBL" id="CABWLC010000017">
    <property type="protein sequence ID" value="VXA87002.1"/>
    <property type="molecule type" value="Genomic_DNA"/>
</dbReference>
<dbReference type="Pfam" id="PF08239">
    <property type="entry name" value="SH3_3"/>
    <property type="match status" value="1"/>
</dbReference>
<dbReference type="Proteomes" id="UP000439123">
    <property type="component" value="Unassembled WGS sequence"/>
</dbReference>
<evidence type="ECO:0000313" key="24">
    <source>
        <dbReference type="Proteomes" id="UP000439123"/>
    </source>
</evidence>
<dbReference type="SMART" id="SM00287">
    <property type="entry name" value="SH3b"/>
    <property type="match status" value="1"/>
</dbReference>
<dbReference type="AlphaFoldDB" id="A0A0T6QV74"/>
<dbReference type="STRING" id="654.AMS64_05350"/>
<name>A0A0T6QV74_AERVE</name>
<feature type="coiled-coil region" evidence="6">
    <location>
        <begin position="83"/>
        <end position="163"/>
    </location>
</feature>
<dbReference type="Proteomes" id="UP001204061">
    <property type="component" value="Unassembled WGS sequence"/>
</dbReference>
<dbReference type="PROSITE" id="PS51781">
    <property type="entry name" value="SH3B"/>
    <property type="match status" value="1"/>
</dbReference>
<keyword evidence="4 7" id="KW-1133">Transmembrane helix</keyword>
<keyword evidence="5 7" id="KW-0472">Membrane</keyword>
<reference evidence="10 19" key="1">
    <citation type="journal article" date="2016" name="J. Clin. Microbiol.">
        <title>Detection and Whole-Genome Sequencing of Carbapenemase-Producing Aeromonas hydrophila Isolates from Routine Perirectal Surveillance Culture.</title>
        <authorList>
            <person name="Hughes H.Y."/>
            <person name="Conlan S.P."/>
            <person name="Lau A.F."/>
            <person name="Dekker J.P."/>
            <person name="Michelin A.V."/>
            <person name="Youn J.H."/>
            <person name="Henderson D.K."/>
            <person name="Frank K.M."/>
            <person name="Segre J.A."/>
            <person name="Palmore T.N."/>
        </authorList>
    </citation>
    <scope>NUCLEOTIDE SEQUENCE [LARGE SCALE GENOMIC DNA]</scope>
    <source>
        <strain evidence="10 19">AVNIH1</strain>
    </source>
</reference>
<evidence type="ECO:0000313" key="13">
    <source>
        <dbReference type="EMBL" id="MCR4449332.1"/>
    </source>
</evidence>
<dbReference type="eggNOG" id="COG4991">
    <property type="taxonomic scope" value="Bacteria"/>
</dbReference>
<evidence type="ECO:0000256" key="3">
    <source>
        <dbReference type="ARBA" id="ARBA00022729"/>
    </source>
</evidence>